<dbReference type="Proteomes" id="UP000664859">
    <property type="component" value="Unassembled WGS sequence"/>
</dbReference>
<evidence type="ECO:0000256" key="8">
    <source>
        <dbReference type="ARBA" id="ARBA00022741"/>
    </source>
</evidence>
<sequence length="632" mass="68108">MPTVGVVRDDLFKALGKEYTEEEFDELCFEFGIELDEVTTEPAEAPGQEPTIIYKLDIPANRYDLLCLEGLARALNIFLGRASPPDFRLVEPASGQRQTITVKPSTAQIRPYVVCAVLRGVTFDARTYKSFIDLQDKLHQNICRRRTLVAIGTHDLDTLEGPFTYEALPPQDIEFVPLVPCDRGAFKAKALLDLYNTDVAVKHLKPYTGIIYDSPVYPVVLDARRTVCSLPPVINGYHSRIQQTTRNVFIECTATDLTKANIVLDTVVAMFSQLCADPFTAEPVDVVYEATGNTATTPLLSSRTLEVAMADIRGILGVDMAPEEACRLCAKMQLGPATVTQGGAAIAVTAPPTRSDVLHAVDVVEDVAIAHGYNALPLRAPRAHTVGAPQPLAAVCDLLRAEVARAGYAELLTHGLCDRRDLVAVARCEGGEEGPQAAALLGQAVALGDADYEVVRTTLLPGVLKTLQHNRSLSVKDGLRLFEISDVVLQDPTTDTGARNVRRLCALYTGNTAGFEIVHGLVDRVMQLLQVVPAASYAGASVSKAAGGAIEGGPWREGLEYFVRPVDNRTFFPGRCADVVLRRSGGGSGGGGSGAEEVRLGSFGVLHPEVLHAYEVGEYPASVLEMDLEPLM</sequence>
<dbReference type="InterPro" id="IPR005146">
    <property type="entry name" value="B3/B4_tRNA-bd"/>
</dbReference>
<gene>
    <name evidence="15" type="ORF">JKP88DRAFT_187416</name>
</gene>
<keyword evidence="9" id="KW-0067">ATP-binding</keyword>
<dbReference type="EMBL" id="JAFCMP010000401">
    <property type="protein sequence ID" value="KAG5180350.1"/>
    <property type="molecule type" value="Genomic_DNA"/>
</dbReference>
<dbReference type="PROSITE" id="PS51483">
    <property type="entry name" value="B5"/>
    <property type="match status" value="1"/>
</dbReference>
<dbReference type="SMART" id="SM00873">
    <property type="entry name" value="B3_4"/>
    <property type="match status" value="1"/>
</dbReference>
<organism evidence="15 16">
    <name type="scientific">Tribonema minus</name>
    <dbReference type="NCBI Taxonomy" id="303371"/>
    <lineage>
        <taxon>Eukaryota</taxon>
        <taxon>Sar</taxon>
        <taxon>Stramenopiles</taxon>
        <taxon>Ochrophyta</taxon>
        <taxon>PX clade</taxon>
        <taxon>Xanthophyceae</taxon>
        <taxon>Tribonematales</taxon>
        <taxon>Tribonemataceae</taxon>
        <taxon>Tribonema</taxon>
    </lineage>
</organism>
<dbReference type="SUPFAM" id="SSF55681">
    <property type="entry name" value="Class II aaRS and biotin synthetases"/>
    <property type="match status" value="1"/>
</dbReference>
<evidence type="ECO:0000256" key="13">
    <source>
        <dbReference type="ARBA" id="ARBA00033189"/>
    </source>
</evidence>
<dbReference type="SMART" id="SM00874">
    <property type="entry name" value="B5"/>
    <property type="match status" value="1"/>
</dbReference>
<dbReference type="Pfam" id="PF03484">
    <property type="entry name" value="B5"/>
    <property type="match status" value="1"/>
</dbReference>
<dbReference type="InterPro" id="IPR041616">
    <property type="entry name" value="PheRS_beta_core"/>
</dbReference>
<comment type="subcellular location">
    <subcellularLocation>
        <location evidence="2">Cytoplasm</location>
    </subcellularLocation>
</comment>
<dbReference type="FunFam" id="3.30.56.10:FF:000009">
    <property type="entry name" value="Phenylalanine-tRNA ligase, beta subunit"/>
    <property type="match status" value="1"/>
</dbReference>
<accession>A0A835YVN2</accession>
<dbReference type="InterPro" id="IPR040659">
    <property type="entry name" value="PhetRS_B1"/>
</dbReference>
<dbReference type="GO" id="GO:0009328">
    <property type="term" value="C:phenylalanine-tRNA ligase complex"/>
    <property type="evidence" value="ECO:0007669"/>
    <property type="project" value="TreeGrafter"/>
</dbReference>
<dbReference type="PANTHER" id="PTHR10947:SF0">
    <property type="entry name" value="PHENYLALANINE--TRNA LIGASE BETA SUBUNIT"/>
    <property type="match status" value="1"/>
</dbReference>
<dbReference type="PANTHER" id="PTHR10947">
    <property type="entry name" value="PHENYLALANYL-TRNA SYNTHETASE BETA CHAIN AND LEUCINE-RICH REPEAT-CONTAINING PROTEIN 47"/>
    <property type="match status" value="1"/>
</dbReference>
<keyword evidence="16" id="KW-1185">Reference proteome</keyword>
<evidence type="ECO:0000256" key="5">
    <source>
        <dbReference type="ARBA" id="ARBA00022490"/>
    </source>
</evidence>
<evidence type="ECO:0000256" key="12">
    <source>
        <dbReference type="ARBA" id="ARBA00023146"/>
    </source>
</evidence>
<dbReference type="InterPro" id="IPR005147">
    <property type="entry name" value="tRNA_synthase_B5-dom"/>
</dbReference>
<protein>
    <recommendedName>
        <fullName evidence="4">phenylalanine--tRNA ligase</fullName>
        <ecNumber evidence="4">6.1.1.20</ecNumber>
    </recommendedName>
    <alternativeName>
        <fullName evidence="13">Phenylalanyl-tRNA synthetase beta subunit</fullName>
    </alternativeName>
</protein>
<evidence type="ECO:0000256" key="3">
    <source>
        <dbReference type="ARBA" id="ARBA00007438"/>
    </source>
</evidence>
<dbReference type="InterPro" id="IPR045060">
    <property type="entry name" value="Phe-tRNA-ligase_IIc_bsu"/>
</dbReference>
<keyword evidence="8" id="KW-0547">Nucleotide-binding</keyword>
<keyword evidence="5" id="KW-0963">Cytoplasm</keyword>
<dbReference type="Pfam" id="PF18262">
    <property type="entry name" value="PhetRS_B1"/>
    <property type="match status" value="1"/>
</dbReference>
<evidence type="ECO:0000256" key="7">
    <source>
        <dbReference type="ARBA" id="ARBA00022723"/>
    </source>
</evidence>
<dbReference type="GO" id="GO:0005524">
    <property type="term" value="F:ATP binding"/>
    <property type="evidence" value="ECO:0007669"/>
    <property type="project" value="UniProtKB-KW"/>
</dbReference>
<dbReference type="AlphaFoldDB" id="A0A835YVN2"/>
<dbReference type="Pfam" id="PF03483">
    <property type="entry name" value="B3_4"/>
    <property type="match status" value="1"/>
</dbReference>
<evidence type="ECO:0000313" key="16">
    <source>
        <dbReference type="Proteomes" id="UP000664859"/>
    </source>
</evidence>
<proteinExistence type="inferred from homology"/>
<evidence type="ECO:0000256" key="9">
    <source>
        <dbReference type="ARBA" id="ARBA00022840"/>
    </source>
</evidence>
<dbReference type="Pfam" id="PF17759">
    <property type="entry name" value="tRNA_synthFbeta"/>
    <property type="match status" value="1"/>
</dbReference>
<dbReference type="GO" id="GO:0000287">
    <property type="term" value="F:magnesium ion binding"/>
    <property type="evidence" value="ECO:0007669"/>
    <property type="project" value="InterPro"/>
</dbReference>
<keyword evidence="10" id="KW-0460">Magnesium</keyword>
<dbReference type="NCBIfam" id="TIGR00471">
    <property type="entry name" value="pheT_arch"/>
    <property type="match status" value="1"/>
</dbReference>
<keyword evidence="6" id="KW-0436">Ligase</keyword>
<dbReference type="EC" id="6.1.1.20" evidence="4"/>
<dbReference type="Gene3D" id="3.30.930.10">
    <property type="entry name" value="Bira Bifunctional Protein, Domain 2"/>
    <property type="match status" value="1"/>
</dbReference>
<keyword evidence="12" id="KW-0030">Aminoacyl-tRNA synthetase</keyword>
<dbReference type="SUPFAM" id="SSF46955">
    <property type="entry name" value="Putative DNA-binding domain"/>
    <property type="match status" value="2"/>
</dbReference>
<evidence type="ECO:0000259" key="14">
    <source>
        <dbReference type="PROSITE" id="PS51483"/>
    </source>
</evidence>
<evidence type="ECO:0000256" key="1">
    <source>
        <dbReference type="ARBA" id="ARBA00001946"/>
    </source>
</evidence>
<dbReference type="Gene3D" id="3.30.56.10">
    <property type="match status" value="2"/>
</dbReference>
<dbReference type="Gene3D" id="3.50.40.10">
    <property type="entry name" value="Phenylalanyl-trna Synthetase, Chain B, domain 3"/>
    <property type="match status" value="1"/>
</dbReference>
<dbReference type="FunFam" id="3.50.40.10:FF:000002">
    <property type="entry name" value="phenylalanine--tRNA ligase beta subunit"/>
    <property type="match status" value="1"/>
</dbReference>
<evidence type="ECO:0000256" key="6">
    <source>
        <dbReference type="ARBA" id="ARBA00022598"/>
    </source>
</evidence>
<evidence type="ECO:0000256" key="11">
    <source>
        <dbReference type="ARBA" id="ARBA00022917"/>
    </source>
</evidence>
<dbReference type="InterPro" id="IPR009061">
    <property type="entry name" value="DNA-bd_dom_put_sf"/>
</dbReference>
<dbReference type="GO" id="GO:0003723">
    <property type="term" value="F:RNA binding"/>
    <property type="evidence" value="ECO:0007669"/>
    <property type="project" value="InterPro"/>
</dbReference>
<dbReference type="InterPro" id="IPR020825">
    <property type="entry name" value="Phe-tRNA_synthase-like_B3/B4"/>
</dbReference>
<dbReference type="GO" id="GO:0004826">
    <property type="term" value="F:phenylalanine-tRNA ligase activity"/>
    <property type="evidence" value="ECO:0007669"/>
    <property type="project" value="UniProtKB-EC"/>
</dbReference>
<keyword evidence="11" id="KW-0648">Protein biosynthesis</keyword>
<evidence type="ECO:0000313" key="15">
    <source>
        <dbReference type="EMBL" id="KAG5180350.1"/>
    </source>
</evidence>
<dbReference type="GO" id="GO:0006432">
    <property type="term" value="P:phenylalanyl-tRNA aminoacylation"/>
    <property type="evidence" value="ECO:0007669"/>
    <property type="project" value="InterPro"/>
</dbReference>
<feature type="domain" description="B5" evidence="14">
    <location>
        <begin position="300"/>
        <end position="378"/>
    </location>
</feature>
<dbReference type="OrthoDB" id="1698572at2759"/>
<comment type="similarity">
    <text evidence="3">Belongs to the phenylalanyl-tRNA synthetase beta subunit family. Type 2 subfamily.</text>
</comment>
<keyword evidence="7" id="KW-0479">Metal-binding</keyword>
<dbReference type="InterPro" id="IPR045864">
    <property type="entry name" value="aa-tRNA-synth_II/BPL/LPL"/>
</dbReference>
<name>A0A835YVN2_9STRA</name>
<comment type="cofactor">
    <cofactor evidence="1">
        <name>Mg(2+)</name>
        <dbReference type="ChEBI" id="CHEBI:18420"/>
    </cofactor>
</comment>
<evidence type="ECO:0000256" key="2">
    <source>
        <dbReference type="ARBA" id="ARBA00004496"/>
    </source>
</evidence>
<comment type="caution">
    <text evidence="15">The sequence shown here is derived from an EMBL/GenBank/DDBJ whole genome shotgun (WGS) entry which is preliminary data.</text>
</comment>
<dbReference type="InterPro" id="IPR004531">
    <property type="entry name" value="Phe-tRNA-synth_IIc_bsu_arc_euk"/>
</dbReference>
<evidence type="ECO:0000256" key="4">
    <source>
        <dbReference type="ARBA" id="ARBA00012814"/>
    </source>
</evidence>
<evidence type="ECO:0000256" key="10">
    <source>
        <dbReference type="ARBA" id="ARBA00022842"/>
    </source>
</evidence>
<reference evidence="15" key="1">
    <citation type="submission" date="2021-02" db="EMBL/GenBank/DDBJ databases">
        <title>First Annotated Genome of the Yellow-green Alga Tribonema minus.</title>
        <authorList>
            <person name="Mahan K.M."/>
        </authorList>
    </citation>
    <scope>NUCLEOTIDE SEQUENCE</scope>
    <source>
        <strain evidence="15">UTEX B ZZ1240</strain>
    </source>
</reference>